<sequence>MGAIGQFVIALFIGATSLASGSLVWPRLTTQARPKLLQDVHDIVIKTPIGKQGASVLGVSDEAHVEPINIGQAVGSAAAGLRSAVQKRVQTIIVGNAVNQLSSQFDRLPQDQKERVQHILCKPSDK</sequence>
<evidence type="ECO:0000313" key="2">
    <source>
        <dbReference type="Proteomes" id="UP000176450"/>
    </source>
</evidence>
<protein>
    <submittedName>
        <fullName evidence="1">Uncharacterized protein</fullName>
    </submittedName>
</protein>
<evidence type="ECO:0000313" key="1">
    <source>
        <dbReference type="EMBL" id="OGG31572.1"/>
    </source>
</evidence>
<gene>
    <name evidence="1" type="ORF">A3A63_00370</name>
</gene>
<name>A0A1F6B4A3_9BACT</name>
<proteinExistence type="predicted"/>
<accession>A0A1F6B4A3</accession>
<organism evidence="1 2">
    <name type="scientific">Candidatus Gottesmanbacteria bacterium RIFCSPLOWO2_01_FULL_46_9</name>
    <dbReference type="NCBI Taxonomy" id="1798394"/>
    <lineage>
        <taxon>Bacteria</taxon>
        <taxon>Candidatus Gottesmaniibacteriota</taxon>
    </lineage>
</organism>
<reference evidence="1 2" key="1">
    <citation type="journal article" date="2016" name="Nat. Commun.">
        <title>Thousands of microbial genomes shed light on interconnected biogeochemical processes in an aquifer system.</title>
        <authorList>
            <person name="Anantharaman K."/>
            <person name="Brown C.T."/>
            <person name="Hug L.A."/>
            <person name="Sharon I."/>
            <person name="Castelle C.J."/>
            <person name="Probst A.J."/>
            <person name="Thomas B.C."/>
            <person name="Singh A."/>
            <person name="Wilkins M.J."/>
            <person name="Karaoz U."/>
            <person name="Brodie E.L."/>
            <person name="Williams K.H."/>
            <person name="Hubbard S.S."/>
            <person name="Banfield J.F."/>
        </authorList>
    </citation>
    <scope>NUCLEOTIDE SEQUENCE [LARGE SCALE GENOMIC DNA]</scope>
</reference>
<dbReference type="Proteomes" id="UP000176450">
    <property type="component" value="Unassembled WGS sequence"/>
</dbReference>
<comment type="caution">
    <text evidence="1">The sequence shown here is derived from an EMBL/GenBank/DDBJ whole genome shotgun (WGS) entry which is preliminary data.</text>
</comment>
<dbReference type="EMBL" id="MFJX01000004">
    <property type="protein sequence ID" value="OGG31572.1"/>
    <property type="molecule type" value="Genomic_DNA"/>
</dbReference>
<dbReference type="AlphaFoldDB" id="A0A1F6B4A3"/>